<dbReference type="Proteomes" id="UP000235803">
    <property type="component" value="Unassembled WGS sequence"/>
</dbReference>
<sequence>MRNILRSEPGERRITDEHRDDPLFIQSIARAMQVLSAFHRADSALSLSEIAKAANVDRSAAQRIVHTLRQMGYLRRNGAGNGFLPDIRMLDHTLDYLCLNPIVRHATPVLLELRRNAQERVDLSLFDDLRVVYAARMQSKRETFYATLVGHSVPTFCSSGGRAILASLDDAEAEDIIARSNRRRVTPRTITDPAAIMLKVQEARDQGFALAKEEILVGEIALGVAISGPDGRPCGAIHIAGSLSEWKEADFRDRFAPLAAEAARAVSRF</sequence>
<dbReference type="OrthoDB" id="9807558at2"/>
<dbReference type="InterPro" id="IPR029016">
    <property type="entry name" value="GAF-like_dom_sf"/>
</dbReference>
<dbReference type="GO" id="GO:0003677">
    <property type="term" value="F:DNA binding"/>
    <property type="evidence" value="ECO:0007669"/>
    <property type="project" value="UniProtKB-KW"/>
</dbReference>
<dbReference type="Pfam" id="PF01614">
    <property type="entry name" value="IclR_C"/>
    <property type="match status" value="1"/>
</dbReference>
<dbReference type="InterPro" id="IPR036390">
    <property type="entry name" value="WH_DNA-bd_sf"/>
</dbReference>
<keyword evidence="2" id="KW-0238">DNA-binding</keyword>
<dbReference type="AlphaFoldDB" id="A0A2N7U5N3"/>
<dbReference type="Pfam" id="PF09339">
    <property type="entry name" value="HTH_IclR"/>
    <property type="match status" value="1"/>
</dbReference>
<evidence type="ECO:0000256" key="3">
    <source>
        <dbReference type="ARBA" id="ARBA00023163"/>
    </source>
</evidence>
<evidence type="ECO:0000256" key="2">
    <source>
        <dbReference type="ARBA" id="ARBA00023125"/>
    </source>
</evidence>
<dbReference type="PANTHER" id="PTHR30136">
    <property type="entry name" value="HELIX-TURN-HELIX TRANSCRIPTIONAL REGULATOR, ICLR FAMILY"/>
    <property type="match status" value="1"/>
</dbReference>
<dbReference type="SUPFAM" id="SSF55781">
    <property type="entry name" value="GAF domain-like"/>
    <property type="match status" value="1"/>
</dbReference>
<dbReference type="PROSITE" id="PS51077">
    <property type="entry name" value="HTH_ICLR"/>
    <property type="match status" value="1"/>
</dbReference>
<protein>
    <submittedName>
        <fullName evidence="6">IclR family transcriptional regulator</fullName>
    </submittedName>
</protein>
<comment type="caution">
    <text evidence="6">The sequence shown here is derived from an EMBL/GenBank/DDBJ whole genome shotgun (WGS) entry which is preliminary data.</text>
</comment>
<feature type="domain" description="IclR-ED" evidence="5">
    <location>
        <begin position="88"/>
        <end position="269"/>
    </location>
</feature>
<dbReference type="Gene3D" id="3.30.450.40">
    <property type="match status" value="1"/>
</dbReference>
<organism evidence="6 7">
    <name type="scientific">Billgrantia endophytica</name>
    <dbReference type="NCBI Taxonomy" id="2033802"/>
    <lineage>
        <taxon>Bacteria</taxon>
        <taxon>Pseudomonadati</taxon>
        <taxon>Pseudomonadota</taxon>
        <taxon>Gammaproteobacteria</taxon>
        <taxon>Oceanospirillales</taxon>
        <taxon>Halomonadaceae</taxon>
        <taxon>Billgrantia</taxon>
    </lineage>
</organism>
<keyword evidence="3" id="KW-0804">Transcription</keyword>
<feature type="domain" description="HTH iclR-type" evidence="4">
    <location>
        <begin position="25"/>
        <end position="87"/>
    </location>
</feature>
<dbReference type="GO" id="GO:0003700">
    <property type="term" value="F:DNA-binding transcription factor activity"/>
    <property type="evidence" value="ECO:0007669"/>
    <property type="project" value="TreeGrafter"/>
</dbReference>
<accession>A0A2N7U5N3</accession>
<dbReference type="SUPFAM" id="SSF46785">
    <property type="entry name" value="Winged helix' DNA-binding domain"/>
    <property type="match status" value="1"/>
</dbReference>
<reference evidence="6 7" key="1">
    <citation type="submission" date="2018-01" db="EMBL/GenBank/DDBJ databases">
        <title>Halomonas endophytica sp. nov., isolated from storage liquid in the stems of Populus euphratica.</title>
        <authorList>
            <person name="Chen C."/>
        </authorList>
    </citation>
    <scope>NUCLEOTIDE SEQUENCE [LARGE SCALE GENOMIC DNA]</scope>
    <source>
        <strain evidence="6 7">MC28</strain>
    </source>
</reference>
<name>A0A2N7U5N3_9GAMM</name>
<dbReference type="EMBL" id="PNRF01000017">
    <property type="protein sequence ID" value="PMR75739.1"/>
    <property type="molecule type" value="Genomic_DNA"/>
</dbReference>
<evidence type="ECO:0000259" key="5">
    <source>
        <dbReference type="PROSITE" id="PS51078"/>
    </source>
</evidence>
<dbReference type="RefSeq" id="WP_102653048.1">
    <property type="nucleotide sequence ID" value="NZ_PNRF01000017.1"/>
</dbReference>
<evidence type="ECO:0000313" key="7">
    <source>
        <dbReference type="Proteomes" id="UP000235803"/>
    </source>
</evidence>
<evidence type="ECO:0000259" key="4">
    <source>
        <dbReference type="PROSITE" id="PS51077"/>
    </source>
</evidence>
<dbReference type="Gene3D" id="1.10.10.10">
    <property type="entry name" value="Winged helix-like DNA-binding domain superfamily/Winged helix DNA-binding domain"/>
    <property type="match status" value="1"/>
</dbReference>
<dbReference type="SMART" id="SM00346">
    <property type="entry name" value="HTH_ICLR"/>
    <property type="match status" value="1"/>
</dbReference>
<evidence type="ECO:0000313" key="6">
    <source>
        <dbReference type="EMBL" id="PMR75739.1"/>
    </source>
</evidence>
<keyword evidence="1" id="KW-0805">Transcription regulation</keyword>
<dbReference type="InterPro" id="IPR014757">
    <property type="entry name" value="Tscrpt_reg_IclR_C"/>
</dbReference>
<dbReference type="InterPro" id="IPR050707">
    <property type="entry name" value="HTH_MetabolicPath_Reg"/>
</dbReference>
<evidence type="ECO:0000256" key="1">
    <source>
        <dbReference type="ARBA" id="ARBA00023015"/>
    </source>
</evidence>
<dbReference type="PROSITE" id="PS51078">
    <property type="entry name" value="ICLR_ED"/>
    <property type="match status" value="1"/>
</dbReference>
<dbReference type="PANTHER" id="PTHR30136:SF34">
    <property type="entry name" value="TRANSCRIPTIONAL REGULATOR"/>
    <property type="match status" value="1"/>
</dbReference>
<dbReference type="InterPro" id="IPR005471">
    <property type="entry name" value="Tscrpt_reg_IclR_N"/>
</dbReference>
<dbReference type="GO" id="GO:0045892">
    <property type="term" value="P:negative regulation of DNA-templated transcription"/>
    <property type="evidence" value="ECO:0007669"/>
    <property type="project" value="TreeGrafter"/>
</dbReference>
<gene>
    <name evidence="6" type="ORF">C1H69_08870</name>
</gene>
<dbReference type="InterPro" id="IPR036388">
    <property type="entry name" value="WH-like_DNA-bd_sf"/>
</dbReference>
<keyword evidence="7" id="KW-1185">Reference proteome</keyword>
<proteinExistence type="predicted"/>